<comment type="similarity">
    <text evidence="2">Belongs to the RLP family.</text>
</comment>
<evidence type="ECO:0000313" key="14">
    <source>
        <dbReference type="Proteomes" id="UP000813462"/>
    </source>
</evidence>
<dbReference type="InterPro" id="IPR001611">
    <property type="entry name" value="Leu-rich_rpt"/>
</dbReference>
<keyword evidence="8 12" id="KW-1133">Transmembrane helix</keyword>
<keyword evidence="11" id="KW-0325">Glycoprotein</keyword>
<dbReference type="PANTHER" id="PTHR48063:SF98">
    <property type="entry name" value="LRR RECEPTOR-LIKE SERINE_THREONINE-PROTEIN KINASE FLS2"/>
    <property type="match status" value="1"/>
</dbReference>
<evidence type="ECO:0000256" key="7">
    <source>
        <dbReference type="ARBA" id="ARBA00022737"/>
    </source>
</evidence>
<dbReference type="Proteomes" id="UP000813462">
    <property type="component" value="Unassembled WGS sequence"/>
</dbReference>
<evidence type="ECO:0000256" key="8">
    <source>
        <dbReference type="ARBA" id="ARBA00022989"/>
    </source>
</evidence>
<dbReference type="AlphaFoldDB" id="A0A978VNY3"/>
<proteinExistence type="inferred from homology"/>
<dbReference type="PROSITE" id="PS51450">
    <property type="entry name" value="LRR"/>
    <property type="match status" value="1"/>
</dbReference>
<keyword evidence="9 12" id="KW-0472">Membrane</keyword>
<evidence type="ECO:0000256" key="12">
    <source>
        <dbReference type="SAM" id="Phobius"/>
    </source>
</evidence>
<accession>A0A978VNY3</accession>
<dbReference type="SMART" id="SM00369">
    <property type="entry name" value="LRR_TYP"/>
    <property type="match status" value="5"/>
</dbReference>
<protein>
    <submittedName>
        <fullName evidence="13">Uncharacterized protein</fullName>
    </submittedName>
</protein>
<evidence type="ECO:0000256" key="6">
    <source>
        <dbReference type="ARBA" id="ARBA00022729"/>
    </source>
</evidence>
<dbReference type="SUPFAM" id="SSF52058">
    <property type="entry name" value="L domain-like"/>
    <property type="match status" value="1"/>
</dbReference>
<dbReference type="FunFam" id="3.80.10.10:FF:000383">
    <property type="entry name" value="Leucine-rich repeat receptor protein kinase EMS1"/>
    <property type="match status" value="1"/>
</dbReference>
<evidence type="ECO:0000256" key="9">
    <source>
        <dbReference type="ARBA" id="ARBA00023136"/>
    </source>
</evidence>
<dbReference type="FunFam" id="3.80.10.10:FF:000111">
    <property type="entry name" value="LRR receptor-like serine/threonine-protein kinase ERECTA"/>
    <property type="match status" value="1"/>
</dbReference>
<dbReference type="PRINTS" id="PR00019">
    <property type="entry name" value="LEURICHRPT"/>
</dbReference>
<dbReference type="Gene3D" id="3.80.10.10">
    <property type="entry name" value="Ribonuclease Inhibitor"/>
    <property type="match status" value="1"/>
</dbReference>
<reference evidence="13" key="1">
    <citation type="journal article" date="2021" name="Front. Plant Sci.">
        <title>Chromosome-Scale Genome Assembly for Chinese Sour Jujube and Insights Into Its Genome Evolution and Domestication Signature.</title>
        <authorList>
            <person name="Shen L.-Y."/>
            <person name="Luo H."/>
            <person name="Wang X.-L."/>
            <person name="Wang X.-M."/>
            <person name="Qiu X.-J."/>
            <person name="Liu H."/>
            <person name="Zhou S.-S."/>
            <person name="Jia K.-H."/>
            <person name="Nie S."/>
            <person name="Bao Y.-T."/>
            <person name="Zhang R.-G."/>
            <person name="Yun Q.-Z."/>
            <person name="Chai Y.-H."/>
            <person name="Lu J.-Y."/>
            <person name="Li Y."/>
            <person name="Zhao S.-W."/>
            <person name="Mao J.-F."/>
            <person name="Jia S.-G."/>
            <person name="Mao Y.-M."/>
        </authorList>
    </citation>
    <scope>NUCLEOTIDE SEQUENCE</scope>
    <source>
        <strain evidence="13">AT0</strain>
        <tissue evidence="13">Leaf</tissue>
    </source>
</reference>
<comment type="caution">
    <text evidence="13">The sequence shown here is derived from an EMBL/GenBank/DDBJ whole genome shotgun (WGS) entry which is preliminary data.</text>
</comment>
<evidence type="ECO:0000256" key="1">
    <source>
        <dbReference type="ARBA" id="ARBA00004251"/>
    </source>
</evidence>
<keyword evidence="5 12" id="KW-0812">Transmembrane</keyword>
<dbReference type="GO" id="GO:0005886">
    <property type="term" value="C:plasma membrane"/>
    <property type="evidence" value="ECO:0007669"/>
    <property type="project" value="UniProtKB-SubCell"/>
</dbReference>
<dbReference type="InterPro" id="IPR032675">
    <property type="entry name" value="LRR_dom_sf"/>
</dbReference>
<keyword evidence="6" id="KW-0732">Signal</keyword>
<feature type="transmembrane region" description="Helical" evidence="12">
    <location>
        <begin position="333"/>
        <end position="355"/>
    </location>
</feature>
<evidence type="ECO:0000256" key="10">
    <source>
        <dbReference type="ARBA" id="ARBA00023170"/>
    </source>
</evidence>
<evidence type="ECO:0000256" key="4">
    <source>
        <dbReference type="ARBA" id="ARBA00022614"/>
    </source>
</evidence>
<dbReference type="PANTHER" id="PTHR48063">
    <property type="entry name" value="LRR RECEPTOR-LIKE KINASE"/>
    <property type="match status" value="1"/>
</dbReference>
<dbReference type="Pfam" id="PF13855">
    <property type="entry name" value="LRR_8"/>
    <property type="match status" value="1"/>
</dbReference>
<comment type="subcellular location">
    <subcellularLocation>
        <location evidence="1">Cell membrane</location>
        <topology evidence="1">Single-pass type I membrane protein</topology>
    </subcellularLocation>
</comment>
<dbReference type="InterPro" id="IPR046956">
    <property type="entry name" value="RLP23-like"/>
</dbReference>
<sequence>MSSGFLHDLIRLEYLFLDNNNIELSAIQNLKSLVQLELSRNSLKGEMPTFVGNLVSLVYLDLSFNSLEGEIPTSLGNLCNLSDLSLGGNKFGGKVSNAFDSLLSVGCLSNSLTSLDLSENSLTGRLTALQILDVADNNLSGSMPKCFDNLKAMTIKQVLKDVISYSNFVGYFFEQVMVVTKGREDQYDTILPLVNSLDLSSNKLTGEIPRQLTTLQGLISLNLSGNFLKGRIPDSIGNMVWLESLDLSRNRLSGNIAPSISSLTYLSYLNLSYNNLSGKIPLSTQLQSFDASSFIGNELCGQPLSNICDEDQSKPTINNGAQKADDGDEVGRWFHLGIGTGFAVGFFGVLAPLLFSTTWRHAYFGFFGCLWDEILYKLSSSFVSVKIAFNMSPDGCIVTSVAAEETLRFCNVFLVPEVSKPAPNPKANP</sequence>
<keyword evidence="10" id="KW-0675">Receptor</keyword>
<evidence type="ECO:0000256" key="2">
    <source>
        <dbReference type="ARBA" id="ARBA00009592"/>
    </source>
</evidence>
<organism evidence="13 14">
    <name type="scientific">Ziziphus jujuba var. spinosa</name>
    <dbReference type="NCBI Taxonomy" id="714518"/>
    <lineage>
        <taxon>Eukaryota</taxon>
        <taxon>Viridiplantae</taxon>
        <taxon>Streptophyta</taxon>
        <taxon>Embryophyta</taxon>
        <taxon>Tracheophyta</taxon>
        <taxon>Spermatophyta</taxon>
        <taxon>Magnoliopsida</taxon>
        <taxon>eudicotyledons</taxon>
        <taxon>Gunneridae</taxon>
        <taxon>Pentapetalae</taxon>
        <taxon>rosids</taxon>
        <taxon>fabids</taxon>
        <taxon>Rosales</taxon>
        <taxon>Rhamnaceae</taxon>
        <taxon>Paliureae</taxon>
        <taxon>Ziziphus</taxon>
    </lineage>
</organism>
<keyword evidence="7" id="KW-0677">Repeat</keyword>
<dbReference type="EMBL" id="JAEACU010000003">
    <property type="protein sequence ID" value="KAH7537258.1"/>
    <property type="molecule type" value="Genomic_DNA"/>
</dbReference>
<evidence type="ECO:0000256" key="3">
    <source>
        <dbReference type="ARBA" id="ARBA00022475"/>
    </source>
</evidence>
<gene>
    <name evidence="13" type="ORF">FEM48_Zijuj03G0073800</name>
</gene>
<evidence type="ECO:0000256" key="5">
    <source>
        <dbReference type="ARBA" id="ARBA00022692"/>
    </source>
</evidence>
<keyword evidence="4" id="KW-0433">Leucine-rich repeat</keyword>
<evidence type="ECO:0000256" key="11">
    <source>
        <dbReference type="ARBA" id="ARBA00023180"/>
    </source>
</evidence>
<dbReference type="InterPro" id="IPR003591">
    <property type="entry name" value="Leu-rich_rpt_typical-subtyp"/>
</dbReference>
<name>A0A978VNY3_ZIZJJ</name>
<keyword evidence="3" id="KW-1003">Cell membrane</keyword>
<evidence type="ECO:0000313" key="13">
    <source>
        <dbReference type="EMBL" id="KAH7537258.1"/>
    </source>
</evidence>
<dbReference type="Pfam" id="PF00560">
    <property type="entry name" value="LRR_1"/>
    <property type="match status" value="3"/>
</dbReference>